<dbReference type="GO" id="GO:0016846">
    <property type="term" value="F:carbon-sulfur lyase activity"/>
    <property type="evidence" value="ECO:0007669"/>
    <property type="project" value="InterPro"/>
</dbReference>
<evidence type="ECO:0000256" key="2">
    <source>
        <dbReference type="ARBA" id="ARBA00022723"/>
    </source>
</evidence>
<dbReference type="OrthoDB" id="9786619at2"/>
<sequence length="138" mass="15000">MKGHCLCGAVSFTSADTKEIGACHCGFCRRWGGGPFLGVHCGPNVEFKGADQITVFSSSEWAERAFCKQCGTHLYYKLLPTGEYFVPAGAFDSNDFELASQIYIDNKPAYYSFANQTAMLTEAQVLAQYAPPSDDSAP</sequence>
<evidence type="ECO:0000313" key="7">
    <source>
        <dbReference type="Proteomes" id="UP000244248"/>
    </source>
</evidence>
<evidence type="ECO:0000313" key="6">
    <source>
        <dbReference type="EMBL" id="PTU32663.1"/>
    </source>
</evidence>
<evidence type="ECO:0000256" key="4">
    <source>
        <dbReference type="ARBA" id="ARBA00023239"/>
    </source>
</evidence>
<accession>A0A2T5MJA4</accession>
<dbReference type="Gene3D" id="3.90.1590.10">
    <property type="entry name" value="glutathione-dependent formaldehyde- activating enzyme (gfa)"/>
    <property type="match status" value="1"/>
</dbReference>
<dbReference type="GO" id="GO:0046872">
    <property type="term" value="F:metal ion binding"/>
    <property type="evidence" value="ECO:0007669"/>
    <property type="project" value="UniProtKB-KW"/>
</dbReference>
<dbReference type="InterPro" id="IPR006913">
    <property type="entry name" value="CENP-V/GFA"/>
</dbReference>
<keyword evidence="7" id="KW-1185">Reference proteome</keyword>
<reference evidence="6 7" key="1">
    <citation type="submission" date="2018-04" db="EMBL/GenBank/DDBJ databases">
        <title>Novel species isolated from glacier.</title>
        <authorList>
            <person name="Liu Q."/>
            <person name="Xin Y.-H."/>
        </authorList>
    </citation>
    <scope>NUCLEOTIDE SEQUENCE [LARGE SCALE GENOMIC DNA]</scope>
    <source>
        <strain evidence="6 7">GT1R17</strain>
    </source>
</reference>
<organism evidence="6 7">
    <name type="scientific">Stenotrophobium rhamnosiphilum</name>
    <dbReference type="NCBI Taxonomy" id="2029166"/>
    <lineage>
        <taxon>Bacteria</taxon>
        <taxon>Pseudomonadati</taxon>
        <taxon>Pseudomonadota</taxon>
        <taxon>Gammaproteobacteria</taxon>
        <taxon>Nevskiales</taxon>
        <taxon>Nevskiaceae</taxon>
        <taxon>Stenotrophobium</taxon>
    </lineage>
</organism>
<dbReference type="AlphaFoldDB" id="A0A2T5MJA4"/>
<dbReference type="InterPro" id="IPR011057">
    <property type="entry name" value="Mss4-like_sf"/>
</dbReference>
<dbReference type="PROSITE" id="PS51891">
    <property type="entry name" value="CENP_V_GFA"/>
    <property type="match status" value="1"/>
</dbReference>
<dbReference type="PANTHER" id="PTHR33337">
    <property type="entry name" value="GFA DOMAIN-CONTAINING PROTEIN"/>
    <property type="match status" value="1"/>
</dbReference>
<evidence type="ECO:0000256" key="3">
    <source>
        <dbReference type="ARBA" id="ARBA00022833"/>
    </source>
</evidence>
<dbReference type="SUPFAM" id="SSF51316">
    <property type="entry name" value="Mss4-like"/>
    <property type="match status" value="1"/>
</dbReference>
<proteinExistence type="inferred from homology"/>
<evidence type="ECO:0000259" key="5">
    <source>
        <dbReference type="PROSITE" id="PS51891"/>
    </source>
</evidence>
<gene>
    <name evidence="6" type="ORF">CJD38_00625</name>
</gene>
<comment type="similarity">
    <text evidence="1">Belongs to the Gfa family.</text>
</comment>
<name>A0A2T5MJA4_9GAMM</name>
<keyword evidence="3" id="KW-0862">Zinc</keyword>
<comment type="caution">
    <text evidence="6">The sequence shown here is derived from an EMBL/GenBank/DDBJ whole genome shotgun (WGS) entry which is preliminary data.</text>
</comment>
<keyword evidence="4" id="KW-0456">Lyase</keyword>
<dbReference type="PANTHER" id="PTHR33337:SF40">
    <property type="entry name" value="CENP-V_GFA DOMAIN-CONTAINING PROTEIN-RELATED"/>
    <property type="match status" value="1"/>
</dbReference>
<dbReference type="Pfam" id="PF04828">
    <property type="entry name" value="GFA"/>
    <property type="match status" value="1"/>
</dbReference>
<dbReference type="Proteomes" id="UP000244248">
    <property type="component" value="Unassembled WGS sequence"/>
</dbReference>
<keyword evidence="2" id="KW-0479">Metal-binding</keyword>
<evidence type="ECO:0000256" key="1">
    <source>
        <dbReference type="ARBA" id="ARBA00005495"/>
    </source>
</evidence>
<dbReference type="RefSeq" id="WP_107938372.1">
    <property type="nucleotide sequence ID" value="NZ_QANS01000001.1"/>
</dbReference>
<feature type="domain" description="CENP-V/GFA" evidence="5">
    <location>
        <begin position="1"/>
        <end position="97"/>
    </location>
</feature>
<dbReference type="EMBL" id="QANS01000001">
    <property type="protein sequence ID" value="PTU32663.1"/>
    <property type="molecule type" value="Genomic_DNA"/>
</dbReference>
<protein>
    <submittedName>
        <fullName evidence="6">Aldehyde-activating protein</fullName>
    </submittedName>
</protein>